<sequence>MDISAVLTIASEVAGASGLVTVSSSASKWMKRTARLRQQADVAKEALGLHQGRMVAYRHDSRHVLYNESLHPDNLHGLVAASGNDYIRAQQAGRLRIEDEIRAHVTHDLVLIGSPTAEGLSRVLFGYEPDGDADSLALGDAPVDLPYRWVLSKNQVAEGAVARRFVAGRGMVERPNWRIQGPGRSFVPRVDEDGVLLEDYLLVTKLRNYLSPVALDDGRAVISFGGTHGTGTRALGLIFQDKDVLRELVDQLRSRPAAFQMLFRVGDIAHDPRTGSRARTIELVENAIVLPDNDQVWRTAAQALERNLP</sequence>
<gene>
    <name evidence="1" type="ORF">SAMN06265355_105265</name>
</gene>
<name>A0A238Y7S9_9ACTN</name>
<dbReference type="EMBL" id="FZNP01000005">
    <property type="protein sequence ID" value="SNR66399.1"/>
    <property type="molecule type" value="Genomic_DNA"/>
</dbReference>
<keyword evidence="2" id="KW-1185">Reference proteome</keyword>
<dbReference type="Proteomes" id="UP000198420">
    <property type="component" value="Unassembled WGS sequence"/>
</dbReference>
<dbReference type="OrthoDB" id="5171574at2"/>
<evidence type="ECO:0000313" key="1">
    <source>
        <dbReference type="EMBL" id="SNR66399.1"/>
    </source>
</evidence>
<dbReference type="RefSeq" id="WP_089312376.1">
    <property type="nucleotide sequence ID" value="NZ_FZNP01000005.1"/>
</dbReference>
<dbReference type="AlphaFoldDB" id="A0A238Y7S9"/>
<reference evidence="2" key="1">
    <citation type="submission" date="2017-06" db="EMBL/GenBank/DDBJ databases">
        <authorList>
            <person name="Varghese N."/>
            <person name="Submissions S."/>
        </authorList>
    </citation>
    <scope>NUCLEOTIDE SEQUENCE [LARGE SCALE GENOMIC DNA]</scope>
    <source>
        <strain evidence="2">DSM 44485</strain>
    </source>
</reference>
<organism evidence="1 2">
    <name type="scientific">Actinomadura mexicana</name>
    <dbReference type="NCBI Taxonomy" id="134959"/>
    <lineage>
        <taxon>Bacteria</taxon>
        <taxon>Bacillati</taxon>
        <taxon>Actinomycetota</taxon>
        <taxon>Actinomycetes</taxon>
        <taxon>Streptosporangiales</taxon>
        <taxon>Thermomonosporaceae</taxon>
        <taxon>Actinomadura</taxon>
    </lineage>
</organism>
<proteinExistence type="predicted"/>
<accession>A0A238Y7S9</accession>
<evidence type="ECO:0000313" key="2">
    <source>
        <dbReference type="Proteomes" id="UP000198420"/>
    </source>
</evidence>
<protein>
    <submittedName>
        <fullName evidence="1">Uncharacterized protein</fullName>
    </submittedName>
</protein>